<dbReference type="InterPro" id="IPR011990">
    <property type="entry name" value="TPR-like_helical_dom_sf"/>
</dbReference>
<dbReference type="EMBL" id="FMHY01000002">
    <property type="protein sequence ID" value="SCL63954.1"/>
    <property type="molecule type" value="Genomic_DNA"/>
</dbReference>
<protein>
    <recommendedName>
        <fullName evidence="4">Tetratricopeptide repeat-containing protein</fullName>
    </recommendedName>
</protein>
<evidence type="ECO:0008006" key="4">
    <source>
        <dbReference type="Google" id="ProtNLM"/>
    </source>
</evidence>
<feature type="region of interest" description="Disordered" evidence="1">
    <location>
        <begin position="1"/>
        <end position="76"/>
    </location>
</feature>
<sequence length="302" mass="32215">MLAGDSAQPGRPQPHPLDGLFQDAGHAVRVLVGEPGEQRHPGRQLHPALRVERPQLDQPRPDTAGQAAADHYDGEDQDQARRLLGLAYQLAATQLTKLGQADLAWIAADRGLTAVRPTGDPVVTGSLFRSVGHALHATGRYAEAVRLTEDAAGHLEPHLKHATPALLSVYGTLFLSGSMAAARSNDAGTTRAFLAAADHAASQLGADANHLWTAFGPTNVAIRPLPLSHWRDIEVPADDDLTWAPRHGSAPTADADAASSSTRNRGMTVRSPVRELLSWQLKRLRAARLYSKRVACCSDLGG</sequence>
<dbReference type="SUPFAM" id="SSF48452">
    <property type="entry name" value="TPR-like"/>
    <property type="match status" value="1"/>
</dbReference>
<keyword evidence="3" id="KW-1185">Reference proteome</keyword>
<dbReference type="STRING" id="227316.GA0070604_5096"/>
<accession>A0A1C6VD44</accession>
<dbReference type="AlphaFoldDB" id="A0A1C6VD44"/>
<feature type="region of interest" description="Disordered" evidence="1">
    <location>
        <begin position="242"/>
        <end position="267"/>
    </location>
</feature>
<evidence type="ECO:0000313" key="3">
    <source>
        <dbReference type="Proteomes" id="UP000199696"/>
    </source>
</evidence>
<reference evidence="3" key="1">
    <citation type="submission" date="2016-06" db="EMBL/GenBank/DDBJ databases">
        <authorList>
            <person name="Varghese N."/>
            <person name="Submissions Spin"/>
        </authorList>
    </citation>
    <scope>NUCLEOTIDE SEQUENCE [LARGE SCALE GENOMIC DNA]</scope>
    <source>
        <strain evidence="3">DSM 44814</strain>
    </source>
</reference>
<name>A0A1C6VD44_9ACTN</name>
<evidence type="ECO:0000313" key="2">
    <source>
        <dbReference type="EMBL" id="SCL63954.1"/>
    </source>
</evidence>
<dbReference type="Proteomes" id="UP000199696">
    <property type="component" value="Unassembled WGS sequence"/>
</dbReference>
<organism evidence="2 3">
    <name type="scientific">Micromonospora eburnea</name>
    <dbReference type="NCBI Taxonomy" id="227316"/>
    <lineage>
        <taxon>Bacteria</taxon>
        <taxon>Bacillati</taxon>
        <taxon>Actinomycetota</taxon>
        <taxon>Actinomycetes</taxon>
        <taxon>Micromonosporales</taxon>
        <taxon>Micromonosporaceae</taxon>
        <taxon>Micromonospora</taxon>
    </lineage>
</organism>
<gene>
    <name evidence="2" type="ORF">GA0070604_5096</name>
</gene>
<evidence type="ECO:0000256" key="1">
    <source>
        <dbReference type="SAM" id="MobiDB-lite"/>
    </source>
</evidence>
<proteinExistence type="predicted"/>
<feature type="compositionally biased region" description="Low complexity" evidence="1">
    <location>
        <begin position="249"/>
        <end position="262"/>
    </location>
</feature>